<comment type="caution">
    <text evidence="1">The sequence shown here is derived from an EMBL/GenBank/DDBJ whole genome shotgun (WGS) entry which is preliminary data.</text>
</comment>
<organism evidence="1 2">
    <name type="scientific">Trichonephila inaurata madagascariensis</name>
    <dbReference type="NCBI Taxonomy" id="2747483"/>
    <lineage>
        <taxon>Eukaryota</taxon>
        <taxon>Metazoa</taxon>
        <taxon>Ecdysozoa</taxon>
        <taxon>Arthropoda</taxon>
        <taxon>Chelicerata</taxon>
        <taxon>Arachnida</taxon>
        <taxon>Araneae</taxon>
        <taxon>Araneomorphae</taxon>
        <taxon>Entelegynae</taxon>
        <taxon>Araneoidea</taxon>
        <taxon>Nephilidae</taxon>
        <taxon>Trichonephila</taxon>
        <taxon>Trichonephila inaurata</taxon>
    </lineage>
</organism>
<dbReference type="OrthoDB" id="10473322at2759"/>
<evidence type="ECO:0000313" key="2">
    <source>
        <dbReference type="Proteomes" id="UP000886998"/>
    </source>
</evidence>
<dbReference type="Proteomes" id="UP000886998">
    <property type="component" value="Unassembled WGS sequence"/>
</dbReference>
<name>A0A8X6XGL8_9ARAC</name>
<dbReference type="AlphaFoldDB" id="A0A8X6XGL8"/>
<keyword evidence="2" id="KW-1185">Reference proteome</keyword>
<protein>
    <submittedName>
        <fullName evidence="1">Uncharacterized protein</fullName>
    </submittedName>
</protein>
<evidence type="ECO:0000313" key="1">
    <source>
        <dbReference type="EMBL" id="GFY52079.1"/>
    </source>
</evidence>
<accession>A0A8X6XGL8</accession>
<sequence>MRGAANLGGNFNYKLQFTFTPSPNMCLKGSHGHDPMSINFETYYQLWNKLTDDWEEDSNVEPGFLSWNYTGNDGAAMGFNDTSGLKQFKILRNNSGRNLNKCLKTARFDSASHEIYLRTPFTYKHIKPKEIAGMLD</sequence>
<proteinExistence type="predicted"/>
<gene>
    <name evidence="1" type="primary">AVEN_113911_1</name>
    <name evidence="1" type="ORF">TNIN_469721</name>
</gene>
<dbReference type="EMBL" id="BMAV01008444">
    <property type="protein sequence ID" value="GFY52079.1"/>
    <property type="molecule type" value="Genomic_DNA"/>
</dbReference>
<reference evidence="1" key="1">
    <citation type="submission" date="2020-08" db="EMBL/GenBank/DDBJ databases">
        <title>Multicomponent nature underlies the extraordinary mechanical properties of spider dragline silk.</title>
        <authorList>
            <person name="Kono N."/>
            <person name="Nakamura H."/>
            <person name="Mori M."/>
            <person name="Yoshida Y."/>
            <person name="Ohtoshi R."/>
            <person name="Malay A.D."/>
            <person name="Moran D.A.P."/>
            <person name="Tomita M."/>
            <person name="Numata K."/>
            <person name="Arakawa K."/>
        </authorList>
    </citation>
    <scope>NUCLEOTIDE SEQUENCE</scope>
</reference>